<dbReference type="Proteomes" id="UP001295740">
    <property type="component" value="Unassembled WGS sequence"/>
</dbReference>
<name>A0AAI8VMZ2_9PEZI</name>
<protein>
    <submittedName>
        <fullName evidence="1">Uu.00g087530.m01.CDS01</fullName>
    </submittedName>
</protein>
<accession>A0AAI8VMZ2</accession>
<sequence>MALSMKPLDLDSTLNEFQWLLEGLPSETRTLHDRTMQSSRLLHFSSQTTYFAAKMAQKSSGSFMMIIPAAEELLDQRADARQRSPFRTL</sequence>
<organism evidence="1 2">
    <name type="scientific">Anthostomella pinea</name>
    <dbReference type="NCBI Taxonomy" id="933095"/>
    <lineage>
        <taxon>Eukaryota</taxon>
        <taxon>Fungi</taxon>
        <taxon>Dikarya</taxon>
        <taxon>Ascomycota</taxon>
        <taxon>Pezizomycotina</taxon>
        <taxon>Sordariomycetes</taxon>
        <taxon>Xylariomycetidae</taxon>
        <taxon>Xylariales</taxon>
        <taxon>Xylariaceae</taxon>
        <taxon>Anthostomella</taxon>
    </lineage>
</organism>
<gene>
    <name evidence="1" type="ORF">KHLLAP_LOCUS8035</name>
</gene>
<reference evidence="1" key="1">
    <citation type="submission" date="2023-10" db="EMBL/GenBank/DDBJ databases">
        <authorList>
            <person name="Hackl T."/>
        </authorList>
    </citation>
    <scope>NUCLEOTIDE SEQUENCE</scope>
</reference>
<comment type="caution">
    <text evidence="1">The sequence shown here is derived from an EMBL/GenBank/DDBJ whole genome shotgun (WGS) entry which is preliminary data.</text>
</comment>
<keyword evidence="2" id="KW-1185">Reference proteome</keyword>
<evidence type="ECO:0000313" key="1">
    <source>
        <dbReference type="EMBL" id="CAJ2507567.1"/>
    </source>
</evidence>
<proteinExistence type="predicted"/>
<dbReference type="EMBL" id="CAUWAG010000010">
    <property type="protein sequence ID" value="CAJ2507567.1"/>
    <property type="molecule type" value="Genomic_DNA"/>
</dbReference>
<evidence type="ECO:0000313" key="2">
    <source>
        <dbReference type="Proteomes" id="UP001295740"/>
    </source>
</evidence>
<dbReference type="AlphaFoldDB" id="A0AAI8VMZ2"/>